<dbReference type="SMART" id="SM00829">
    <property type="entry name" value="PKS_ER"/>
    <property type="match status" value="1"/>
</dbReference>
<dbReference type="Pfam" id="PF13602">
    <property type="entry name" value="ADH_zinc_N_2"/>
    <property type="match status" value="1"/>
</dbReference>
<proteinExistence type="predicted"/>
<organism evidence="2 3">
    <name type="scientific">Pontibacter oryzae</name>
    <dbReference type="NCBI Taxonomy" id="2304593"/>
    <lineage>
        <taxon>Bacteria</taxon>
        <taxon>Pseudomonadati</taxon>
        <taxon>Bacteroidota</taxon>
        <taxon>Cytophagia</taxon>
        <taxon>Cytophagales</taxon>
        <taxon>Hymenobacteraceae</taxon>
        <taxon>Pontibacter</taxon>
    </lineage>
</organism>
<dbReference type="GO" id="GO:0016491">
    <property type="term" value="F:oxidoreductase activity"/>
    <property type="evidence" value="ECO:0007669"/>
    <property type="project" value="InterPro"/>
</dbReference>
<dbReference type="SUPFAM" id="SSF50129">
    <property type="entry name" value="GroES-like"/>
    <property type="match status" value="1"/>
</dbReference>
<dbReference type="Pfam" id="PF08240">
    <property type="entry name" value="ADH_N"/>
    <property type="match status" value="1"/>
</dbReference>
<dbReference type="OrthoDB" id="648910at2"/>
<sequence>MQAVFYEKYGNADVLRFGEQPKPVPKESQLLVRVHATSVNPIDWKVRSGQLLPVSGLSFPKIPGRDVAGEVVALGSKVLAFESGDRVYGMADNKLGGAYAEYAVISEETAVPIPANLDYLKAAAVPLTALTALQGLRDKGELASGDKVLINGASSGVGTFALQIAKALGAGKVVGVCGTSHIELVKSLGADGVIDYTKDDFTETRNCYDLIFDAVAKSSYLESKRSLCHHGRYVTTVPDPKDIAFGFAFSVFSDKKLKAIFTDDKGEDLALISAWIEKGSIKPIIDSVYPLHAAAEAHKYSEQGHAAGKIVLQVI</sequence>
<dbReference type="PANTHER" id="PTHR44013">
    <property type="entry name" value="ZINC-TYPE ALCOHOL DEHYDROGENASE-LIKE PROTEIN C16A3.02C"/>
    <property type="match status" value="1"/>
</dbReference>
<dbReference type="InterPro" id="IPR052733">
    <property type="entry name" value="Chloroplast_QOR"/>
</dbReference>
<feature type="domain" description="Enoyl reductase (ER)" evidence="1">
    <location>
        <begin position="10"/>
        <end position="312"/>
    </location>
</feature>
<evidence type="ECO:0000259" key="1">
    <source>
        <dbReference type="SMART" id="SM00829"/>
    </source>
</evidence>
<evidence type="ECO:0000313" key="3">
    <source>
        <dbReference type="Proteomes" id="UP000266005"/>
    </source>
</evidence>
<evidence type="ECO:0000313" key="2">
    <source>
        <dbReference type="EMBL" id="RIJ33439.1"/>
    </source>
</evidence>
<dbReference type="Gene3D" id="3.90.180.10">
    <property type="entry name" value="Medium-chain alcohol dehydrogenases, catalytic domain"/>
    <property type="match status" value="1"/>
</dbReference>
<dbReference type="InterPro" id="IPR011032">
    <property type="entry name" value="GroES-like_sf"/>
</dbReference>
<dbReference type="EMBL" id="QWGE01000007">
    <property type="protein sequence ID" value="RIJ33439.1"/>
    <property type="molecule type" value="Genomic_DNA"/>
</dbReference>
<protein>
    <submittedName>
        <fullName evidence="2">NAD(P)-dependent alcohol dehydrogenase</fullName>
    </submittedName>
</protein>
<dbReference type="SUPFAM" id="SSF51735">
    <property type="entry name" value="NAD(P)-binding Rossmann-fold domains"/>
    <property type="match status" value="1"/>
</dbReference>
<dbReference type="AlphaFoldDB" id="A0A399RTR6"/>
<reference evidence="3" key="1">
    <citation type="submission" date="2018-08" db="EMBL/GenBank/DDBJ databases">
        <title>Mucilaginibacter sp. MYSH2.</title>
        <authorList>
            <person name="Seo T."/>
        </authorList>
    </citation>
    <scope>NUCLEOTIDE SEQUENCE [LARGE SCALE GENOMIC DNA]</scope>
    <source>
        <strain evidence="3">KIRAN</strain>
    </source>
</reference>
<dbReference type="Gene3D" id="3.40.50.720">
    <property type="entry name" value="NAD(P)-binding Rossmann-like Domain"/>
    <property type="match status" value="1"/>
</dbReference>
<dbReference type="InterPro" id="IPR020843">
    <property type="entry name" value="ER"/>
</dbReference>
<dbReference type="Proteomes" id="UP000266005">
    <property type="component" value="Unassembled WGS sequence"/>
</dbReference>
<dbReference type="CDD" id="cd08267">
    <property type="entry name" value="MDR1"/>
    <property type="match status" value="1"/>
</dbReference>
<name>A0A399RTR6_9BACT</name>
<gene>
    <name evidence="2" type="ORF">D1627_17630</name>
</gene>
<accession>A0A399RTR6</accession>
<dbReference type="InterPro" id="IPR013154">
    <property type="entry name" value="ADH-like_N"/>
</dbReference>
<dbReference type="PANTHER" id="PTHR44013:SF1">
    <property type="entry name" value="ZINC-TYPE ALCOHOL DEHYDROGENASE-LIKE PROTEIN C16A3.02C"/>
    <property type="match status" value="1"/>
</dbReference>
<comment type="caution">
    <text evidence="2">The sequence shown here is derived from an EMBL/GenBank/DDBJ whole genome shotgun (WGS) entry which is preliminary data.</text>
</comment>
<dbReference type="RefSeq" id="WP_119433604.1">
    <property type="nucleotide sequence ID" value="NZ_QWGE01000007.1"/>
</dbReference>
<keyword evidence="3" id="KW-1185">Reference proteome</keyword>
<dbReference type="InterPro" id="IPR036291">
    <property type="entry name" value="NAD(P)-bd_dom_sf"/>
</dbReference>